<comment type="caution">
    <text evidence="1">The sequence shown here is derived from an EMBL/GenBank/DDBJ whole genome shotgun (WGS) entry which is preliminary data.</text>
</comment>
<dbReference type="RefSeq" id="XP_062741072.1">
    <property type="nucleotide sequence ID" value="XM_062884185.1"/>
</dbReference>
<keyword evidence="2" id="KW-1185">Reference proteome</keyword>
<name>A0ABR0G8R0_9PEZI</name>
<sequence>MDASQKSSLKYVSSGSSQSVSPNGHLISNTFIPLDILNTRLCGDWQARQQAYTRDWLAFCFYIVDVEANKPHNQRRSTKDLLPNELLKLFEKDQDAAGLANILRPDWNGAHLGARNSVGEFSTIGAKFLYELLFDKDLKLMSASSLARHIFKRWCLVAHSAASLAKEPFSVKARFWKIPRLPNVNNSLELVYVLLPEFWSWTETVDHGIMEDQTISADLKTTIRRISRDDEYRRQADELWGDFMTRAFAKAASNTAQPITARLALPTDNVQNMVLLGSHPQGYYSTYIQPQDLELLRSHGYTWGGDHHPFPRHMQPHEIVSLSESTTLSVTGVYECKTTVISKMNIQNASNWPRIRTQNAVMDNISANQVSYICVWSCRHG</sequence>
<dbReference type="Proteomes" id="UP001323405">
    <property type="component" value="Unassembled WGS sequence"/>
</dbReference>
<accession>A0ABR0G8R0</accession>
<organism evidence="1 2">
    <name type="scientific">Podospora pseudocomata</name>
    <dbReference type="NCBI Taxonomy" id="2093779"/>
    <lineage>
        <taxon>Eukaryota</taxon>
        <taxon>Fungi</taxon>
        <taxon>Dikarya</taxon>
        <taxon>Ascomycota</taxon>
        <taxon>Pezizomycotina</taxon>
        <taxon>Sordariomycetes</taxon>
        <taxon>Sordariomycetidae</taxon>
        <taxon>Sordariales</taxon>
        <taxon>Podosporaceae</taxon>
        <taxon>Podospora</taxon>
    </lineage>
</organism>
<reference evidence="1 2" key="1">
    <citation type="journal article" date="2023" name="bioRxiv">
        <title>High-quality genome assemblies of four members of thePodospora anserinaspecies complex.</title>
        <authorList>
            <person name="Ament-Velasquez S.L."/>
            <person name="Vogan A.A."/>
            <person name="Wallerman O."/>
            <person name="Hartmann F."/>
            <person name="Gautier V."/>
            <person name="Silar P."/>
            <person name="Giraud T."/>
            <person name="Johannesson H."/>
        </authorList>
    </citation>
    <scope>NUCLEOTIDE SEQUENCE [LARGE SCALE GENOMIC DNA]</scope>
    <source>
        <strain evidence="1 2">CBS 415.72m</strain>
    </source>
</reference>
<gene>
    <name evidence="1" type="ORF">QC762_0099480</name>
</gene>
<protein>
    <submittedName>
        <fullName evidence="1">Uncharacterized protein</fullName>
    </submittedName>
</protein>
<dbReference type="EMBL" id="JAFFHA010000008">
    <property type="protein sequence ID" value="KAK4652097.1"/>
    <property type="molecule type" value="Genomic_DNA"/>
</dbReference>
<evidence type="ECO:0000313" key="2">
    <source>
        <dbReference type="Proteomes" id="UP001323405"/>
    </source>
</evidence>
<dbReference type="GeneID" id="87903974"/>
<evidence type="ECO:0000313" key="1">
    <source>
        <dbReference type="EMBL" id="KAK4652097.1"/>
    </source>
</evidence>
<proteinExistence type="predicted"/>